<protein>
    <submittedName>
        <fullName evidence="2">Uncharacterized protein</fullName>
    </submittedName>
</protein>
<evidence type="ECO:0000313" key="2">
    <source>
        <dbReference type="EMBL" id="CCD52279.1"/>
    </source>
</evidence>
<proteinExistence type="predicted"/>
<sequence>MQNVLHARNTVQCGKGGGRNKRKHCDWPQTTVRYIGRPKENGWPLSPNPANPTLLLAVRTGSPIDESIIAD</sequence>
<dbReference type="AlphaFoldDB" id="G2YKY1"/>
<accession>G2YKY1</accession>
<reference evidence="3" key="1">
    <citation type="journal article" date="2011" name="PLoS Genet.">
        <title>Genomic analysis of the necrotrophic fungal pathogens Sclerotinia sclerotiorum and Botrytis cinerea.</title>
        <authorList>
            <person name="Amselem J."/>
            <person name="Cuomo C.A."/>
            <person name="van Kan J.A."/>
            <person name="Viaud M."/>
            <person name="Benito E.P."/>
            <person name="Couloux A."/>
            <person name="Coutinho P.M."/>
            <person name="de Vries R.P."/>
            <person name="Dyer P.S."/>
            <person name="Fillinger S."/>
            <person name="Fournier E."/>
            <person name="Gout L."/>
            <person name="Hahn M."/>
            <person name="Kohn L."/>
            <person name="Lapalu N."/>
            <person name="Plummer K.M."/>
            <person name="Pradier J.M."/>
            <person name="Quevillon E."/>
            <person name="Sharon A."/>
            <person name="Simon A."/>
            <person name="ten Have A."/>
            <person name="Tudzynski B."/>
            <person name="Tudzynski P."/>
            <person name="Wincker P."/>
            <person name="Andrew M."/>
            <person name="Anthouard V."/>
            <person name="Beever R.E."/>
            <person name="Beffa R."/>
            <person name="Benoit I."/>
            <person name="Bouzid O."/>
            <person name="Brault B."/>
            <person name="Chen Z."/>
            <person name="Choquer M."/>
            <person name="Collemare J."/>
            <person name="Cotton P."/>
            <person name="Danchin E.G."/>
            <person name="Da Silva C."/>
            <person name="Gautier A."/>
            <person name="Giraud C."/>
            <person name="Giraud T."/>
            <person name="Gonzalez C."/>
            <person name="Grossetete S."/>
            <person name="Guldener U."/>
            <person name="Henrissat B."/>
            <person name="Howlett B.J."/>
            <person name="Kodira C."/>
            <person name="Kretschmer M."/>
            <person name="Lappartient A."/>
            <person name="Leroch M."/>
            <person name="Levis C."/>
            <person name="Mauceli E."/>
            <person name="Neuveglise C."/>
            <person name="Oeser B."/>
            <person name="Pearson M."/>
            <person name="Poulain J."/>
            <person name="Poussereau N."/>
            <person name="Quesneville H."/>
            <person name="Rascle C."/>
            <person name="Schumacher J."/>
            <person name="Segurens B."/>
            <person name="Sexton A."/>
            <person name="Silva E."/>
            <person name="Sirven C."/>
            <person name="Soanes D.M."/>
            <person name="Talbot N.J."/>
            <person name="Templeton M."/>
            <person name="Yandava C."/>
            <person name="Yarden O."/>
            <person name="Zeng Q."/>
            <person name="Rollins J.A."/>
            <person name="Lebrun M.H."/>
            <person name="Dickman M."/>
        </authorList>
    </citation>
    <scope>NUCLEOTIDE SEQUENCE [LARGE SCALE GENOMIC DNA]</scope>
    <source>
        <strain evidence="3">T4</strain>
    </source>
</reference>
<dbReference type="InParanoid" id="G2YKY1"/>
<dbReference type="EMBL" id="FQ790341">
    <property type="protein sequence ID" value="CCD52279.1"/>
    <property type="molecule type" value="Genomic_DNA"/>
</dbReference>
<evidence type="ECO:0000256" key="1">
    <source>
        <dbReference type="SAM" id="MobiDB-lite"/>
    </source>
</evidence>
<dbReference type="HOGENOM" id="CLU_2739735_0_0_1"/>
<evidence type="ECO:0000313" key="3">
    <source>
        <dbReference type="Proteomes" id="UP000008177"/>
    </source>
</evidence>
<gene>
    <name evidence="2" type="ORF">BofuT4_uP080740.1</name>
</gene>
<organism evidence="2 3">
    <name type="scientific">Botryotinia fuckeliana (strain T4)</name>
    <name type="common">Noble rot fungus</name>
    <name type="synonym">Botrytis cinerea</name>
    <dbReference type="NCBI Taxonomy" id="999810"/>
    <lineage>
        <taxon>Eukaryota</taxon>
        <taxon>Fungi</taxon>
        <taxon>Dikarya</taxon>
        <taxon>Ascomycota</taxon>
        <taxon>Pezizomycotina</taxon>
        <taxon>Leotiomycetes</taxon>
        <taxon>Helotiales</taxon>
        <taxon>Sclerotiniaceae</taxon>
        <taxon>Botrytis</taxon>
    </lineage>
</organism>
<dbReference type="Proteomes" id="UP000008177">
    <property type="component" value="Unplaced contigs"/>
</dbReference>
<feature type="region of interest" description="Disordered" evidence="1">
    <location>
        <begin position="1"/>
        <end position="25"/>
    </location>
</feature>
<name>G2YKY1_BOTF4</name>